<proteinExistence type="inferred from homology"/>
<dbReference type="CDD" id="cd00446">
    <property type="entry name" value="GrpE"/>
    <property type="match status" value="1"/>
</dbReference>
<dbReference type="PANTHER" id="PTHR21237:SF23">
    <property type="entry name" value="GRPE PROTEIN HOMOLOG, MITOCHONDRIAL"/>
    <property type="match status" value="1"/>
</dbReference>
<evidence type="ECO:0000256" key="5">
    <source>
        <dbReference type="ARBA" id="ARBA00023016"/>
    </source>
</evidence>
<evidence type="ECO:0000256" key="1">
    <source>
        <dbReference type="ARBA" id="ARBA00004496"/>
    </source>
</evidence>
<evidence type="ECO:0000256" key="10">
    <source>
        <dbReference type="HAMAP-Rule" id="MF_01151"/>
    </source>
</evidence>
<dbReference type="GO" id="GO:0006457">
    <property type="term" value="P:protein folding"/>
    <property type="evidence" value="ECO:0007669"/>
    <property type="project" value="InterPro"/>
</dbReference>
<dbReference type="HAMAP" id="MF_01151">
    <property type="entry name" value="GrpE"/>
    <property type="match status" value="1"/>
</dbReference>
<dbReference type="FunFam" id="2.30.22.10:FF:000001">
    <property type="entry name" value="Protein GrpE"/>
    <property type="match status" value="1"/>
</dbReference>
<dbReference type="GO" id="GO:0005737">
    <property type="term" value="C:cytoplasm"/>
    <property type="evidence" value="ECO:0007669"/>
    <property type="project" value="UniProtKB-SubCell"/>
</dbReference>
<dbReference type="Proteomes" id="UP000242310">
    <property type="component" value="Unassembled WGS sequence"/>
</dbReference>
<gene>
    <name evidence="10" type="primary">grpE</name>
    <name evidence="14" type="ORF">B0H94_10740</name>
</gene>
<dbReference type="SUPFAM" id="SSF58014">
    <property type="entry name" value="Coiled-coil domain of nucleotide exchange factor GrpE"/>
    <property type="match status" value="1"/>
</dbReference>
<feature type="region of interest" description="Disordered" evidence="13">
    <location>
        <begin position="1"/>
        <end position="43"/>
    </location>
</feature>
<evidence type="ECO:0000256" key="13">
    <source>
        <dbReference type="SAM" id="MobiDB-lite"/>
    </source>
</evidence>
<comment type="similarity">
    <text evidence="2 10 12">Belongs to the GrpE family.</text>
</comment>
<evidence type="ECO:0000313" key="14">
    <source>
        <dbReference type="EMBL" id="PSL45035.1"/>
    </source>
</evidence>
<dbReference type="Gene3D" id="2.30.22.10">
    <property type="entry name" value="Head domain of nucleotide exchange factor GrpE"/>
    <property type="match status" value="1"/>
</dbReference>
<reference evidence="14 15" key="1">
    <citation type="submission" date="2018-03" db="EMBL/GenBank/DDBJ databases">
        <title>Genomic Encyclopedia of Type Strains, Phase III (KMG-III): the genomes of soil and plant-associated and newly described type strains.</title>
        <authorList>
            <person name="Whitman W."/>
        </authorList>
    </citation>
    <scope>NUCLEOTIDE SEQUENCE [LARGE SCALE GENOMIC DNA]</scope>
    <source>
        <strain evidence="14 15">CGMCC 1.07653</strain>
    </source>
</reference>
<evidence type="ECO:0000256" key="2">
    <source>
        <dbReference type="ARBA" id="ARBA00009054"/>
    </source>
</evidence>
<evidence type="ECO:0000313" key="15">
    <source>
        <dbReference type="Proteomes" id="UP000242310"/>
    </source>
</evidence>
<evidence type="ECO:0000256" key="4">
    <source>
        <dbReference type="ARBA" id="ARBA00022490"/>
    </source>
</evidence>
<evidence type="ECO:0000256" key="8">
    <source>
        <dbReference type="ARBA" id="ARBA00072274"/>
    </source>
</evidence>
<dbReference type="SUPFAM" id="SSF51064">
    <property type="entry name" value="Head domain of nucleotide exchange factor GrpE"/>
    <property type="match status" value="1"/>
</dbReference>
<organism evidence="14 15">
    <name type="scientific">Salsuginibacillus halophilus</name>
    <dbReference type="NCBI Taxonomy" id="517424"/>
    <lineage>
        <taxon>Bacteria</taxon>
        <taxon>Bacillati</taxon>
        <taxon>Bacillota</taxon>
        <taxon>Bacilli</taxon>
        <taxon>Bacillales</taxon>
        <taxon>Bacillaceae</taxon>
        <taxon>Salsuginibacillus</taxon>
    </lineage>
</organism>
<dbReference type="GO" id="GO:0042803">
    <property type="term" value="F:protein homodimerization activity"/>
    <property type="evidence" value="ECO:0007669"/>
    <property type="project" value="InterPro"/>
</dbReference>
<evidence type="ECO:0000256" key="3">
    <source>
        <dbReference type="ARBA" id="ARBA00011738"/>
    </source>
</evidence>
<feature type="compositionally biased region" description="Acidic residues" evidence="13">
    <location>
        <begin position="24"/>
        <end position="37"/>
    </location>
</feature>
<comment type="caution">
    <text evidence="14">The sequence shown here is derived from an EMBL/GenBank/DDBJ whole genome shotgun (WGS) entry which is preliminary data.</text>
</comment>
<dbReference type="InterPro" id="IPR000740">
    <property type="entry name" value="GrpE"/>
</dbReference>
<sequence length="184" mass="21335">MAKHERTDEELMDEQEVEETKADAEEEASEDADEAVTEEEKLQEEIERWKSYTARVQADYDNFKRRSREEKEAAAKYRAQPLAESLLPVLDNFERAMQTAPESEEVQNFTQGMDMVYKQLKEALANEGVEEIEAEGYQFDPEVHQAVMQVDEEGHDSNEVVEVMQKGYLLKDRVIRPAMVKVNQ</sequence>
<dbReference type="OrthoDB" id="9812586at2"/>
<dbReference type="RefSeq" id="WP_106588686.1">
    <property type="nucleotide sequence ID" value="NZ_PYAV01000007.1"/>
</dbReference>
<dbReference type="AlphaFoldDB" id="A0A2P8HFQ5"/>
<dbReference type="GO" id="GO:0051082">
    <property type="term" value="F:unfolded protein binding"/>
    <property type="evidence" value="ECO:0007669"/>
    <property type="project" value="TreeGrafter"/>
</dbReference>
<keyword evidence="6 10" id="KW-0143">Chaperone</keyword>
<evidence type="ECO:0000256" key="9">
    <source>
        <dbReference type="ARBA" id="ARBA00076414"/>
    </source>
</evidence>
<comment type="function">
    <text evidence="7 10 11">Participates actively in the response to hyperosmotic and heat shock by preventing the aggregation of stress-denatured proteins, in association with DnaK and GrpE. It is the nucleotide exchange factor for DnaK and may function as a thermosensor. Unfolded proteins bind initially to DnaJ; upon interaction with the DnaJ-bound protein, DnaK hydrolyzes its bound ATP, resulting in the formation of a stable complex. GrpE releases ADP from DnaK; ATP binding to DnaK triggers the release of the substrate protein, thus completing the reaction cycle. Several rounds of ATP-dependent interactions between DnaJ, DnaK and GrpE are required for fully efficient folding.</text>
</comment>
<evidence type="ECO:0000256" key="11">
    <source>
        <dbReference type="RuleBase" id="RU000639"/>
    </source>
</evidence>
<evidence type="ECO:0000256" key="7">
    <source>
        <dbReference type="ARBA" id="ARBA00053401"/>
    </source>
</evidence>
<keyword evidence="15" id="KW-1185">Reference proteome</keyword>
<accession>A0A2P8HFQ5</accession>
<evidence type="ECO:0000256" key="12">
    <source>
        <dbReference type="RuleBase" id="RU004478"/>
    </source>
</evidence>
<dbReference type="GO" id="GO:0000774">
    <property type="term" value="F:adenyl-nucleotide exchange factor activity"/>
    <property type="evidence" value="ECO:0007669"/>
    <property type="project" value="InterPro"/>
</dbReference>
<evidence type="ECO:0000256" key="6">
    <source>
        <dbReference type="ARBA" id="ARBA00023186"/>
    </source>
</evidence>
<keyword evidence="4 10" id="KW-0963">Cytoplasm</keyword>
<dbReference type="PANTHER" id="PTHR21237">
    <property type="entry name" value="GRPE PROTEIN"/>
    <property type="match status" value="1"/>
</dbReference>
<dbReference type="Gene3D" id="3.90.20.20">
    <property type="match status" value="1"/>
</dbReference>
<dbReference type="InterPro" id="IPR009012">
    <property type="entry name" value="GrpE_head"/>
</dbReference>
<dbReference type="PRINTS" id="PR00773">
    <property type="entry name" value="GRPEPROTEIN"/>
</dbReference>
<comment type="subcellular location">
    <subcellularLocation>
        <location evidence="1 10">Cytoplasm</location>
    </subcellularLocation>
</comment>
<dbReference type="NCBIfam" id="NF010738">
    <property type="entry name" value="PRK14140.1"/>
    <property type="match status" value="1"/>
</dbReference>
<name>A0A2P8HFQ5_9BACI</name>
<dbReference type="EMBL" id="PYAV01000007">
    <property type="protein sequence ID" value="PSL45035.1"/>
    <property type="molecule type" value="Genomic_DNA"/>
</dbReference>
<dbReference type="GO" id="GO:0051087">
    <property type="term" value="F:protein-folding chaperone binding"/>
    <property type="evidence" value="ECO:0007669"/>
    <property type="project" value="InterPro"/>
</dbReference>
<comment type="subunit">
    <text evidence="3 10">Homodimer.</text>
</comment>
<dbReference type="Pfam" id="PF01025">
    <property type="entry name" value="GrpE"/>
    <property type="match status" value="1"/>
</dbReference>
<keyword evidence="5 10" id="KW-0346">Stress response</keyword>
<protein>
    <recommendedName>
        <fullName evidence="8 10">Protein GrpE</fullName>
    </recommendedName>
    <alternativeName>
        <fullName evidence="9 10">HSP-70 cofactor</fullName>
    </alternativeName>
</protein>
<dbReference type="PROSITE" id="PS01071">
    <property type="entry name" value="GRPE"/>
    <property type="match status" value="1"/>
</dbReference>
<dbReference type="InterPro" id="IPR013805">
    <property type="entry name" value="GrpE_CC"/>
</dbReference>